<sequence length="45" mass="4996">MGENRPDLTLDGHDTEPYQTLFKGKGGGYEAEEALDPDSWSNPTR</sequence>
<evidence type="ECO:0000313" key="3">
    <source>
        <dbReference type="Proteomes" id="UP000215332"/>
    </source>
</evidence>
<dbReference type="Proteomes" id="UP000215332">
    <property type="component" value="Chromosome 1"/>
</dbReference>
<evidence type="ECO:0000313" key="2">
    <source>
        <dbReference type="EMBL" id="SNV30292.1"/>
    </source>
</evidence>
<reference evidence="2 3" key="1">
    <citation type="submission" date="2017-06" db="EMBL/GenBank/DDBJ databases">
        <authorList>
            <consortium name="Pathogen Informatics"/>
        </authorList>
    </citation>
    <scope>NUCLEOTIDE SEQUENCE [LARGE SCALE GENOMIC DNA]</scope>
    <source>
        <strain evidence="2 3">NCTC11865</strain>
    </source>
</reference>
<dbReference type="AlphaFoldDB" id="A0A239W7F1"/>
<proteinExistence type="predicted"/>
<feature type="compositionally biased region" description="Basic and acidic residues" evidence="1">
    <location>
        <begin position="1"/>
        <end position="16"/>
    </location>
</feature>
<gene>
    <name evidence="2" type="ORF">SAMEA4412665_00386</name>
</gene>
<accession>A0A239W7F1</accession>
<feature type="region of interest" description="Disordered" evidence="1">
    <location>
        <begin position="1"/>
        <end position="45"/>
    </location>
</feature>
<protein>
    <submittedName>
        <fullName evidence="2">Uncharacterized protein</fullName>
    </submittedName>
</protein>
<organism evidence="2 3">
    <name type="scientific">Cutibacterium granulosum</name>
    <dbReference type="NCBI Taxonomy" id="33011"/>
    <lineage>
        <taxon>Bacteria</taxon>
        <taxon>Bacillati</taxon>
        <taxon>Actinomycetota</taxon>
        <taxon>Actinomycetes</taxon>
        <taxon>Propionibacteriales</taxon>
        <taxon>Propionibacteriaceae</taxon>
        <taxon>Cutibacterium</taxon>
    </lineage>
</organism>
<name>A0A239W7F1_9ACTN</name>
<dbReference type="EMBL" id="LT906441">
    <property type="protein sequence ID" value="SNV30292.1"/>
    <property type="molecule type" value="Genomic_DNA"/>
</dbReference>
<dbReference type="KEGG" id="cgrn:4412665_00386"/>
<evidence type="ECO:0000256" key="1">
    <source>
        <dbReference type="SAM" id="MobiDB-lite"/>
    </source>
</evidence>